<dbReference type="EMBL" id="BGPR01001372">
    <property type="protein sequence ID" value="GBM52284.1"/>
    <property type="molecule type" value="Genomic_DNA"/>
</dbReference>
<sequence>MAFFQGVVPHLNKFDDGEILEFQITVLQTIANIKEKRKRIQTPAVPYHPQHFAVPYQQQSSSIHNLQPSFNPPSSNFQPSFPQNPQFFNLQNNRKDLCESEPITAQQYLLNFGPILTTISVDNQPAEVASPVLSESSQNTIDFNICSV</sequence>
<organism evidence="1 2">
    <name type="scientific">Araneus ventricosus</name>
    <name type="common">Orbweaver spider</name>
    <name type="synonym">Epeira ventricosa</name>
    <dbReference type="NCBI Taxonomy" id="182803"/>
    <lineage>
        <taxon>Eukaryota</taxon>
        <taxon>Metazoa</taxon>
        <taxon>Ecdysozoa</taxon>
        <taxon>Arthropoda</taxon>
        <taxon>Chelicerata</taxon>
        <taxon>Arachnida</taxon>
        <taxon>Araneae</taxon>
        <taxon>Araneomorphae</taxon>
        <taxon>Entelegynae</taxon>
        <taxon>Araneoidea</taxon>
        <taxon>Araneidae</taxon>
        <taxon>Araneus</taxon>
    </lineage>
</organism>
<evidence type="ECO:0000313" key="1">
    <source>
        <dbReference type="EMBL" id="GBM52284.1"/>
    </source>
</evidence>
<dbReference type="AlphaFoldDB" id="A0A4Y2GJR6"/>
<protein>
    <recommendedName>
        <fullName evidence="3">BESS domain-containing protein</fullName>
    </recommendedName>
</protein>
<accession>A0A4Y2GJR6</accession>
<gene>
    <name evidence="1" type="ORF">AVEN_51718_1</name>
</gene>
<name>A0A4Y2GJR6_ARAVE</name>
<reference evidence="1 2" key="1">
    <citation type="journal article" date="2019" name="Sci. Rep.">
        <title>Orb-weaving spider Araneus ventricosus genome elucidates the spidroin gene catalogue.</title>
        <authorList>
            <person name="Kono N."/>
            <person name="Nakamura H."/>
            <person name="Ohtoshi R."/>
            <person name="Moran D.A.P."/>
            <person name="Shinohara A."/>
            <person name="Yoshida Y."/>
            <person name="Fujiwara M."/>
            <person name="Mori M."/>
            <person name="Tomita M."/>
            <person name="Arakawa K."/>
        </authorList>
    </citation>
    <scope>NUCLEOTIDE SEQUENCE [LARGE SCALE GENOMIC DNA]</scope>
</reference>
<proteinExistence type="predicted"/>
<comment type="caution">
    <text evidence="1">The sequence shown here is derived from an EMBL/GenBank/DDBJ whole genome shotgun (WGS) entry which is preliminary data.</text>
</comment>
<keyword evidence="2" id="KW-1185">Reference proteome</keyword>
<dbReference type="Proteomes" id="UP000499080">
    <property type="component" value="Unassembled WGS sequence"/>
</dbReference>
<evidence type="ECO:0000313" key="2">
    <source>
        <dbReference type="Proteomes" id="UP000499080"/>
    </source>
</evidence>
<evidence type="ECO:0008006" key="3">
    <source>
        <dbReference type="Google" id="ProtNLM"/>
    </source>
</evidence>
<dbReference type="OrthoDB" id="6159213at2759"/>